<evidence type="ECO:0000313" key="2">
    <source>
        <dbReference type="EMBL" id="KUM48604.1"/>
    </source>
</evidence>
<keyword evidence="1" id="KW-0732">Signal</keyword>
<sequence>MGTLIFSLFLLGTTGLRSSTFGFSYGEPYLLIMPQPSVVLQAGRNPASISTIVPLVRRDRLPDRYF</sequence>
<accession>A0A101M055</accession>
<dbReference type="AlphaFoldDB" id="A0A101M055"/>
<proteinExistence type="predicted"/>
<feature type="signal peptide" evidence="1">
    <location>
        <begin position="1"/>
        <end position="18"/>
    </location>
</feature>
<feature type="chain" id="PRO_5007100192" evidence="1">
    <location>
        <begin position="19"/>
        <end position="66"/>
    </location>
</feature>
<name>A0A101M055_PICGL</name>
<geneLocation type="mitochondrion" evidence="2"/>
<reference evidence="2" key="1">
    <citation type="journal article" date="2015" name="Genome Biol. Evol.">
        <title>Organellar Genomes of White Spruce (Picea glauca): Assembly and Annotation.</title>
        <authorList>
            <person name="Jackman S.D."/>
            <person name="Warren R.L."/>
            <person name="Gibb E.A."/>
            <person name="Vandervalk B.P."/>
            <person name="Mohamadi H."/>
            <person name="Chu J."/>
            <person name="Raymond A."/>
            <person name="Pleasance S."/>
            <person name="Coope R."/>
            <person name="Wildung M.R."/>
            <person name="Ritland C.E."/>
            <person name="Bousquet J."/>
            <person name="Jones S.J."/>
            <person name="Bohlmann J."/>
            <person name="Birol I."/>
        </authorList>
    </citation>
    <scope>NUCLEOTIDE SEQUENCE [LARGE SCALE GENOMIC DNA]</scope>
    <source>
        <tissue evidence="2">Flushing bud</tissue>
    </source>
</reference>
<comment type="caution">
    <text evidence="2">The sequence shown here is derived from an EMBL/GenBank/DDBJ whole genome shotgun (WGS) entry which is preliminary data.</text>
</comment>
<gene>
    <name evidence="2" type="ORF">ABT39_MTgene4619</name>
</gene>
<dbReference type="EMBL" id="LKAM01000005">
    <property type="protein sequence ID" value="KUM48604.1"/>
    <property type="molecule type" value="Genomic_DNA"/>
</dbReference>
<organism evidence="2">
    <name type="scientific">Picea glauca</name>
    <name type="common">White spruce</name>
    <name type="synonym">Pinus glauca</name>
    <dbReference type="NCBI Taxonomy" id="3330"/>
    <lineage>
        <taxon>Eukaryota</taxon>
        <taxon>Viridiplantae</taxon>
        <taxon>Streptophyta</taxon>
        <taxon>Embryophyta</taxon>
        <taxon>Tracheophyta</taxon>
        <taxon>Spermatophyta</taxon>
        <taxon>Pinopsida</taxon>
        <taxon>Pinidae</taxon>
        <taxon>Conifers I</taxon>
        <taxon>Pinales</taxon>
        <taxon>Pinaceae</taxon>
        <taxon>Picea</taxon>
    </lineage>
</organism>
<evidence type="ECO:0000256" key="1">
    <source>
        <dbReference type="SAM" id="SignalP"/>
    </source>
</evidence>
<keyword evidence="2" id="KW-0496">Mitochondrion</keyword>
<protein>
    <submittedName>
        <fullName evidence="2">Uncharacterized protein</fullName>
    </submittedName>
</protein>